<gene>
    <name evidence="3" type="ORF">AMORRO_LOCUS11978</name>
</gene>
<dbReference type="InterPro" id="IPR001810">
    <property type="entry name" value="F-box_dom"/>
</dbReference>
<dbReference type="Gene3D" id="1.20.1280.50">
    <property type="match status" value="1"/>
</dbReference>
<sequence>MQKQKKRKTSATPGKRRSVTKNVSIPTSIPAVDTSLIGIPSFLTLSSPVQDQITTASFKQPPMILTFPPEVFINICKFLRPRDLVSLSAVCKVFAQYLISSSSTTTQQIWKEARTLHLRFLQMDPPEGMDERQYIKLSVERGCQFCGKPRIRKIYWAFRTRMCSDCFSAKTESEITIVKDMKLPQDVLLGLPSVQMHFYLSNSTVNYYWFSQVEAMHQQYKSIPQSQLPQWKTEMETRCTRLMQDVRQREVAEAKERLARSHDIAEIANQRKQYLRERIEEMAQEKNDEGNLRYVRSYIMSTDAFINASVAQRPMTNRAWKMLKRKIIQEHDARVEENSVSNSVKSY</sequence>
<feature type="region of interest" description="Disordered" evidence="1">
    <location>
        <begin position="1"/>
        <end position="23"/>
    </location>
</feature>
<organism evidence="3 4">
    <name type="scientific">Acaulospora morrowiae</name>
    <dbReference type="NCBI Taxonomy" id="94023"/>
    <lineage>
        <taxon>Eukaryota</taxon>
        <taxon>Fungi</taxon>
        <taxon>Fungi incertae sedis</taxon>
        <taxon>Mucoromycota</taxon>
        <taxon>Glomeromycotina</taxon>
        <taxon>Glomeromycetes</taxon>
        <taxon>Diversisporales</taxon>
        <taxon>Acaulosporaceae</taxon>
        <taxon>Acaulospora</taxon>
    </lineage>
</organism>
<dbReference type="OrthoDB" id="2322499at2759"/>
<comment type="caution">
    <text evidence="3">The sequence shown here is derived from an EMBL/GenBank/DDBJ whole genome shotgun (WGS) entry which is preliminary data.</text>
</comment>
<evidence type="ECO:0000256" key="1">
    <source>
        <dbReference type="SAM" id="MobiDB-lite"/>
    </source>
</evidence>
<protein>
    <submittedName>
        <fullName evidence="3">13716_t:CDS:1</fullName>
    </submittedName>
</protein>
<reference evidence="3" key="1">
    <citation type="submission" date="2021-06" db="EMBL/GenBank/DDBJ databases">
        <authorList>
            <person name="Kallberg Y."/>
            <person name="Tangrot J."/>
            <person name="Rosling A."/>
        </authorList>
    </citation>
    <scope>NUCLEOTIDE SEQUENCE</scope>
    <source>
        <strain evidence="3">CL551</strain>
    </source>
</reference>
<dbReference type="AlphaFoldDB" id="A0A9N9HNR8"/>
<feature type="domain" description="F-box" evidence="2">
    <location>
        <begin position="61"/>
        <end position="113"/>
    </location>
</feature>
<proteinExistence type="predicted"/>
<dbReference type="Pfam" id="PF12937">
    <property type="entry name" value="F-box-like"/>
    <property type="match status" value="1"/>
</dbReference>
<evidence type="ECO:0000259" key="2">
    <source>
        <dbReference type="PROSITE" id="PS50181"/>
    </source>
</evidence>
<evidence type="ECO:0000313" key="4">
    <source>
        <dbReference type="Proteomes" id="UP000789342"/>
    </source>
</evidence>
<dbReference type="Proteomes" id="UP000789342">
    <property type="component" value="Unassembled WGS sequence"/>
</dbReference>
<dbReference type="CDD" id="cd09917">
    <property type="entry name" value="F-box_SF"/>
    <property type="match status" value="1"/>
</dbReference>
<keyword evidence="4" id="KW-1185">Reference proteome</keyword>
<name>A0A9N9HNR8_9GLOM</name>
<dbReference type="EMBL" id="CAJVPV010016464">
    <property type="protein sequence ID" value="CAG8698382.1"/>
    <property type="molecule type" value="Genomic_DNA"/>
</dbReference>
<feature type="compositionally biased region" description="Basic residues" evidence="1">
    <location>
        <begin position="1"/>
        <end position="19"/>
    </location>
</feature>
<dbReference type="PROSITE" id="PS50181">
    <property type="entry name" value="FBOX"/>
    <property type="match status" value="1"/>
</dbReference>
<dbReference type="InterPro" id="IPR036047">
    <property type="entry name" value="F-box-like_dom_sf"/>
</dbReference>
<dbReference type="SUPFAM" id="SSF81383">
    <property type="entry name" value="F-box domain"/>
    <property type="match status" value="1"/>
</dbReference>
<accession>A0A9N9HNR8</accession>
<evidence type="ECO:0000313" key="3">
    <source>
        <dbReference type="EMBL" id="CAG8698382.1"/>
    </source>
</evidence>